<comment type="similarity">
    <text evidence="3">Belongs to the PTPS family. QueD subfamily.</text>
</comment>
<gene>
    <name evidence="11" type="ORF">PZE19_01570</name>
</gene>
<dbReference type="SUPFAM" id="SSF55620">
    <property type="entry name" value="Tetrahydrobiopterin biosynthesis enzymes-like"/>
    <property type="match status" value="1"/>
</dbReference>
<dbReference type="InterPro" id="IPR007115">
    <property type="entry name" value="6-PTP_synth/QueD"/>
</dbReference>
<evidence type="ECO:0000256" key="4">
    <source>
        <dbReference type="ARBA" id="ARBA00012982"/>
    </source>
</evidence>
<reference evidence="11 12" key="1">
    <citation type="submission" date="2023-03" db="EMBL/GenBank/DDBJ databases">
        <title>Paludisphaera mucosa sp. nov. a novel planctomycete from northern fen.</title>
        <authorList>
            <person name="Ivanova A."/>
        </authorList>
    </citation>
    <scope>NUCLEOTIDE SEQUENCE [LARGE SCALE GENOMIC DNA]</scope>
    <source>
        <strain evidence="11 12">Pla2</strain>
    </source>
</reference>
<evidence type="ECO:0000256" key="7">
    <source>
        <dbReference type="ARBA" id="ARBA00022833"/>
    </source>
</evidence>
<protein>
    <recommendedName>
        <fullName evidence="5">6-carboxy-5,6,7,8-tetrahydropterin synthase</fullName>
        <ecNumber evidence="4">4.1.2.50</ecNumber>
    </recommendedName>
    <alternativeName>
        <fullName evidence="9">Queuosine biosynthesis protein QueD</fullName>
    </alternativeName>
</protein>
<organism evidence="11 12">
    <name type="scientific">Paludisphaera mucosa</name>
    <dbReference type="NCBI Taxonomy" id="3030827"/>
    <lineage>
        <taxon>Bacteria</taxon>
        <taxon>Pseudomonadati</taxon>
        <taxon>Planctomycetota</taxon>
        <taxon>Planctomycetia</taxon>
        <taxon>Isosphaerales</taxon>
        <taxon>Isosphaeraceae</taxon>
        <taxon>Paludisphaera</taxon>
    </lineage>
</organism>
<evidence type="ECO:0000256" key="2">
    <source>
        <dbReference type="ARBA" id="ARBA00005061"/>
    </source>
</evidence>
<keyword evidence="12" id="KW-1185">Reference proteome</keyword>
<comment type="pathway">
    <text evidence="2">Purine metabolism; 7-cyano-7-deazaguanine biosynthesis.</text>
</comment>
<dbReference type="Pfam" id="PF01242">
    <property type="entry name" value="PTPS"/>
    <property type="match status" value="1"/>
</dbReference>
<keyword evidence="7" id="KW-0862">Zinc</keyword>
<evidence type="ECO:0000256" key="8">
    <source>
        <dbReference type="ARBA" id="ARBA00023239"/>
    </source>
</evidence>
<dbReference type="GO" id="GO:0070497">
    <property type="term" value="F:6-carboxytetrahydropterin synthase activity"/>
    <property type="evidence" value="ECO:0007669"/>
    <property type="project" value="UniProtKB-EC"/>
</dbReference>
<evidence type="ECO:0000313" key="11">
    <source>
        <dbReference type="EMBL" id="MDG3002462.1"/>
    </source>
</evidence>
<dbReference type="Gene3D" id="3.30.479.10">
    <property type="entry name" value="6-pyruvoyl tetrahydropterin synthase/QueD"/>
    <property type="match status" value="1"/>
</dbReference>
<comment type="catalytic activity">
    <reaction evidence="10">
        <text>7,8-dihydroneopterin 3'-triphosphate + H2O = 6-carboxy-5,6,7,8-tetrahydropterin + triphosphate + acetaldehyde + 2 H(+)</text>
        <dbReference type="Rhea" id="RHEA:27966"/>
        <dbReference type="ChEBI" id="CHEBI:15343"/>
        <dbReference type="ChEBI" id="CHEBI:15377"/>
        <dbReference type="ChEBI" id="CHEBI:15378"/>
        <dbReference type="ChEBI" id="CHEBI:18036"/>
        <dbReference type="ChEBI" id="CHEBI:58462"/>
        <dbReference type="ChEBI" id="CHEBI:61032"/>
        <dbReference type="EC" id="4.1.2.50"/>
    </reaction>
</comment>
<dbReference type="EMBL" id="JARRAG010000001">
    <property type="protein sequence ID" value="MDG3002462.1"/>
    <property type="molecule type" value="Genomic_DNA"/>
</dbReference>
<dbReference type="Proteomes" id="UP001216907">
    <property type="component" value="Unassembled WGS sequence"/>
</dbReference>
<comment type="caution">
    <text evidence="11">The sequence shown here is derived from an EMBL/GenBank/DDBJ whole genome shotgun (WGS) entry which is preliminary data.</text>
</comment>
<dbReference type="RefSeq" id="WP_277858826.1">
    <property type="nucleotide sequence ID" value="NZ_JARRAG010000001.1"/>
</dbReference>
<dbReference type="EC" id="4.1.2.50" evidence="4"/>
<evidence type="ECO:0000256" key="9">
    <source>
        <dbReference type="ARBA" id="ARBA00031449"/>
    </source>
</evidence>
<evidence type="ECO:0000256" key="10">
    <source>
        <dbReference type="ARBA" id="ARBA00048807"/>
    </source>
</evidence>
<evidence type="ECO:0000256" key="3">
    <source>
        <dbReference type="ARBA" id="ARBA00008900"/>
    </source>
</evidence>
<keyword evidence="6" id="KW-0479">Metal-binding</keyword>
<evidence type="ECO:0000256" key="6">
    <source>
        <dbReference type="ARBA" id="ARBA00022723"/>
    </source>
</evidence>
<dbReference type="InterPro" id="IPR038418">
    <property type="entry name" value="6-PTP_synth/QueD_sf"/>
</dbReference>
<sequence length="135" mass="15680">MFRVTRQIEFCYGHRLLDYQGKCRHLHGHNGLAVVTLEGTRLDERGMLLDFGEIKKKLQRWIDEELDHNMILRRDDPLLPTLQERGERVFVMDANPTAENIARLIYDQGRSAGLPVVEVILWETPNCFATYTGEP</sequence>
<evidence type="ECO:0000256" key="1">
    <source>
        <dbReference type="ARBA" id="ARBA00001947"/>
    </source>
</evidence>
<dbReference type="PANTHER" id="PTHR12589:SF7">
    <property type="entry name" value="6-PYRUVOYL TETRAHYDROBIOPTERIN SYNTHASE"/>
    <property type="match status" value="1"/>
</dbReference>
<proteinExistence type="inferred from homology"/>
<evidence type="ECO:0000256" key="5">
    <source>
        <dbReference type="ARBA" id="ARBA00018141"/>
    </source>
</evidence>
<keyword evidence="8 11" id="KW-0456">Lyase</keyword>
<name>A0ABT6F4M5_9BACT</name>
<evidence type="ECO:0000313" key="12">
    <source>
        <dbReference type="Proteomes" id="UP001216907"/>
    </source>
</evidence>
<dbReference type="PANTHER" id="PTHR12589">
    <property type="entry name" value="PYRUVOYL TETRAHYDROBIOPTERIN SYNTHASE"/>
    <property type="match status" value="1"/>
</dbReference>
<accession>A0ABT6F4M5</accession>
<comment type="cofactor">
    <cofactor evidence="1">
        <name>Zn(2+)</name>
        <dbReference type="ChEBI" id="CHEBI:29105"/>
    </cofactor>
</comment>